<dbReference type="GO" id="GO:0005737">
    <property type="term" value="C:cytoplasm"/>
    <property type="evidence" value="ECO:0007669"/>
    <property type="project" value="TreeGrafter"/>
</dbReference>
<dbReference type="GO" id="GO:0004029">
    <property type="term" value="F:aldehyde dehydrogenase (NAD+) activity"/>
    <property type="evidence" value="ECO:0007669"/>
    <property type="project" value="TreeGrafter"/>
</dbReference>
<keyword evidence="3" id="KW-1185">Reference proteome</keyword>
<dbReference type="InterPro" id="IPR036291">
    <property type="entry name" value="NAD(P)-bd_dom_sf"/>
</dbReference>
<dbReference type="InterPro" id="IPR051783">
    <property type="entry name" value="NAD(P)-dependent_oxidoreduct"/>
</dbReference>
<gene>
    <name evidence="2" type="ORF">GSY69_13600</name>
</gene>
<dbReference type="RefSeq" id="WP_160954365.1">
    <property type="nucleotide sequence ID" value="NZ_WWEQ01000108.1"/>
</dbReference>
<dbReference type="Gene3D" id="3.40.50.720">
    <property type="entry name" value="NAD(P)-binding Rossmann-like Domain"/>
    <property type="match status" value="1"/>
</dbReference>
<dbReference type="CDD" id="cd08946">
    <property type="entry name" value="SDR_e"/>
    <property type="match status" value="1"/>
</dbReference>
<evidence type="ECO:0000259" key="1">
    <source>
        <dbReference type="Pfam" id="PF01370"/>
    </source>
</evidence>
<sequence>MSIVVTGASGFIGGAVARALAERGADVLSIGRTDPGIDGVSHLDWDLRETAPQALAARSAGIEALVHAAALVADWGEATAFHEVNVAGTRRLLDALPRARVVHLSSTEVYDPRADHEGLYEEGGPIGADGYLSDYARSKAAAEAVVQRVHPQAAILRPAPVYGPGDTHWFPAFARRIRRGVLRLPAAHGRLTSLTHIDNAVTAVLAALGRSHAAGPINVADPHPYELRQALNTYMARAGMAPVRIEEQPADLAMIRAWAAERRARTLRRGRRAPHTTRVAVARLSRGRSYDVTRLRTVLGVEPRQELAPR</sequence>
<organism evidence="2 3">
    <name type="scientific">Brevibacterium rongguiense</name>
    <dbReference type="NCBI Taxonomy" id="2695267"/>
    <lineage>
        <taxon>Bacteria</taxon>
        <taxon>Bacillati</taxon>
        <taxon>Actinomycetota</taxon>
        <taxon>Actinomycetes</taxon>
        <taxon>Micrococcales</taxon>
        <taxon>Brevibacteriaceae</taxon>
        <taxon>Brevibacterium</taxon>
    </lineage>
</organism>
<dbReference type="Proteomes" id="UP000469215">
    <property type="component" value="Unassembled WGS sequence"/>
</dbReference>
<dbReference type="PANTHER" id="PTHR48079">
    <property type="entry name" value="PROTEIN YEEZ"/>
    <property type="match status" value="1"/>
</dbReference>
<protein>
    <submittedName>
        <fullName evidence="2">NAD-dependent epimerase/dehydratase family protein</fullName>
    </submittedName>
</protein>
<dbReference type="InterPro" id="IPR001509">
    <property type="entry name" value="Epimerase_deHydtase"/>
</dbReference>
<reference evidence="2 3" key="1">
    <citation type="submission" date="2020-01" db="EMBL/GenBank/DDBJ databases">
        <authorList>
            <person name="Deng T."/>
        </authorList>
    </citation>
    <scope>NUCLEOTIDE SEQUENCE [LARGE SCALE GENOMIC DNA]</scope>
    <source>
        <strain evidence="2 3">5221</strain>
    </source>
</reference>
<dbReference type="SUPFAM" id="SSF51735">
    <property type="entry name" value="NAD(P)-binding Rossmann-fold domains"/>
    <property type="match status" value="1"/>
</dbReference>
<dbReference type="AlphaFoldDB" id="A0A6N9HAE3"/>
<evidence type="ECO:0000313" key="2">
    <source>
        <dbReference type="EMBL" id="MYM20965.1"/>
    </source>
</evidence>
<comment type="caution">
    <text evidence="2">The sequence shown here is derived from an EMBL/GenBank/DDBJ whole genome shotgun (WGS) entry which is preliminary data.</text>
</comment>
<dbReference type="Pfam" id="PF01370">
    <property type="entry name" value="Epimerase"/>
    <property type="match status" value="1"/>
</dbReference>
<dbReference type="PANTHER" id="PTHR48079:SF6">
    <property type="entry name" value="NAD(P)-BINDING DOMAIN-CONTAINING PROTEIN-RELATED"/>
    <property type="match status" value="1"/>
</dbReference>
<evidence type="ECO:0000313" key="3">
    <source>
        <dbReference type="Proteomes" id="UP000469215"/>
    </source>
</evidence>
<dbReference type="EMBL" id="WWEQ01000108">
    <property type="protein sequence ID" value="MYM20965.1"/>
    <property type="molecule type" value="Genomic_DNA"/>
</dbReference>
<feature type="domain" description="NAD-dependent epimerase/dehydratase" evidence="1">
    <location>
        <begin position="3"/>
        <end position="219"/>
    </location>
</feature>
<accession>A0A6N9HAE3</accession>
<proteinExistence type="predicted"/>
<name>A0A6N9HAE3_9MICO</name>